<comment type="caution">
    <text evidence="1">The sequence shown here is derived from an EMBL/GenBank/DDBJ whole genome shotgun (WGS) entry which is preliminary data.</text>
</comment>
<name>A0A7W7ZMP4_9BACT</name>
<dbReference type="AlphaFoldDB" id="A0A7W7ZMP4"/>
<dbReference type="RefSeq" id="WP_184252912.1">
    <property type="nucleotide sequence ID" value="NZ_JACHIO010000003.1"/>
</dbReference>
<reference evidence="1 2" key="1">
    <citation type="submission" date="2020-08" db="EMBL/GenBank/DDBJ databases">
        <title>Genomic Encyclopedia of Type Strains, Phase IV (KMG-V): Genome sequencing to study the core and pangenomes of soil and plant-associated prokaryotes.</title>
        <authorList>
            <person name="Whitman W."/>
        </authorList>
    </citation>
    <scope>NUCLEOTIDE SEQUENCE [LARGE SCALE GENOMIC DNA]</scope>
    <source>
        <strain evidence="1 2">X5P3</strain>
    </source>
</reference>
<dbReference type="EMBL" id="JACHIO010000003">
    <property type="protein sequence ID" value="MBB5062427.1"/>
    <property type="molecule type" value="Genomic_DNA"/>
</dbReference>
<dbReference type="SUPFAM" id="SSF53448">
    <property type="entry name" value="Nucleotide-diphospho-sugar transferases"/>
    <property type="match status" value="1"/>
</dbReference>
<sequence>MSAASVSPITVCTLWEKDHHKGVATLVNSLVRFGYRGRVWTGYKGDLPEWAAGGVTQADTYTFSTGSGVEVVFVKVPTDLHFAQYKPTWMLRVLEEFEPDAQGVYYFDPDMFVVGAWAFFERWLAFGIAACEDVGYPFNPSHPLALGWRAYASELGYTHWNEINAYFNSGLVGVSREMRSFLRLWDEVMNAIRRDFGAIEGMRTPARTDLFHRPGQDGFTLATYLTTHPVSWVGPDGMAFERGEWLTVHAYLRKPWRRRVLLDLLVSGEKPDRGARLYWELAGAPIQVESAARIRRHRWLVPLAAFLSRFYQRRG</sequence>
<evidence type="ECO:0000313" key="1">
    <source>
        <dbReference type="EMBL" id="MBB5062427.1"/>
    </source>
</evidence>
<organism evidence="1 2">
    <name type="scientific">Granulicella mallensis</name>
    <dbReference type="NCBI Taxonomy" id="940614"/>
    <lineage>
        <taxon>Bacteria</taxon>
        <taxon>Pseudomonadati</taxon>
        <taxon>Acidobacteriota</taxon>
        <taxon>Terriglobia</taxon>
        <taxon>Terriglobales</taxon>
        <taxon>Acidobacteriaceae</taxon>
        <taxon>Granulicella</taxon>
    </lineage>
</organism>
<evidence type="ECO:0000313" key="2">
    <source>
        <dbReference type="Proteomes" id="UP000584867"/>
    </source>
</evidence>
<accession>A0A7W7ZMP4</accession>
<proteinExistence type="predicted"/>
<dbReference type="InterPro" id="IPR029044">
    <property type="entry name" value="Nucleotide-diphossugar_trans"/>
</dbReference>
<gene>
    <name evidence="1" type="ORF">HDF15_000757</name>
</gene>
<dbReference type="Proteomes" id="UP000584867">
    <property type="component" value="Unassembled WGS sequence"/>
</dbReference>
<protein>
    <submittedName>
        <fullName evidence="1">Uncharacterized protein</fullName>
    </submittedName>
</protein>